<keyword evidence="10" id="KW-0175">Coiled coil</keyword>
<evidence type="ECO:0000256" key="6">
    <source>
        <dbReference type="ARBA" id="ARBA00022692"/>
    </source>
</evidence>
<comment type="subcellular location">
    <subcellularLocation>
        <location evidence="1 9">Cell inner membrane</location>
        <topology evidence="1 9">Single-pass membrane protein</topology>
    </subcellularLocation>
</comment>
<evidence type="ECO:0000256" key="5">
    <source>
        <dbReference type="ARBA" id="ARBA00022519"/>
    </source>
</evidence>
<dbReference type="PANTHER" id="PTHR30386">
    <property type="entry name" value="MEMBRANE FUSION SUBUNIT OF EMRAB-TOLC MULTIDRUG EFFLUX PUMP"/>
    <property type="match status" value="1"/>
</dbReference>
<keyword evidence="7 9" id="KW-1133">Transmembrane helix</keyword>
<evidence type="ECO:0000259" key="12">
    <source>
        <dbReference type="Pfam" id="PF26002"/>
    </source>
</evidence>
<evidence type="ECO:0000256" key="7">
    <source>
        <dbReference type="ARBA" id="ARBA00022989"/>
    </source>
</evidence>
<dbReference type="PROSITE" id="PS00543">
    <property type="entry name" value="HLYD_FAMILY"/>
    <property type="match status" value="1"/>
</dbReference>
<evidence type="ECO:0000313" key="14">
    <source>
        <dbReference type="Proteomes" id="UP000813068"/>
    </source>
</evidence>
<accession>A0ABS6MXQ7</accession>
<evidence type="ECO:0000256" key="8">
    <source>
        <dbReference type="ARBA" id="ARBA00023136"/>
    </source>
</evidence>
<feature type="transmembrane region" description="Helical" evidence="9">
    <location>
        <begin position="29"/>
        <end position="48"/>
    </location>
</feature>
<comment type="similarity">
    <text evidence="2 9">Belongs to the membrane fusion protein (MFP) (TC 8.A.1) family.</text>
</comment>
<dbReference type="InterPro" id="IPR058781">
    <property type="entry name" value="HH_AprE-like"/>
</dbReference>
<name>A0ABS6MXQ7_9GAMM</name>
<dbReference type="EMBL" id="JAHRGL010000030">
    <property type="protein sequence ID" value="MBV2133603.1"/>
    <property type="molecule type" value="Genomic_DNA"/>
</dbReference>
<evidence type="ECO:0000256" key="2">
    <source>
        <dbReference type="ARBA" id="ARBA00009477"/>
    </source>
</evidence>
<feature type="domain" description="AprE-like beta-barrel" evidence="12">
    <location>
        <begin position="332"/>
        <end position="421"/>
    </location>
</feature>
<feature type="coiled-coil region" evidence="10">
    <location>
        <begin position="220"/>
        <end position="290"/>
    </location>
</feature>
<evidence type="ECO:0000256" key="10">
    <source>
        <dbReference type="SAM" id="Coils"/>
    </source>
</evidence>
<comment type="caution">
    <text evidence="13">The sequence shown here is derived from an EMBL/GenBank/DDBJ whole genome shotgun (WGS) entry which is preliminary data.</text>
</comment>
<keyword evidence="6 9" id="KW-0812">Transmembrane</keyword>
<feature type="domain" description="AprE-like long alpha-helical hairpin" evidence="11">
    <location>
        <begin position="104"/>
        <end position="290"/>
    </location>
</feature>
<evidence type="ECO:0000256" key="1">
    <source>
        <dbReference type="ARBA" id="ARBA00004377"/>
    </source>
</evidence>
<dbReference type="PANTHER" id="PTHR30386:SF17">
    <property type="entry name" value="ALKALINE PROTEASE SECRETION PROTEIN APRE"/>
    <property type="match status" value="1"/>
</dbReference>
<keyword evidence="8 9" id="KW-0472">Membrane</keyword>
<evidence type="ECO:0000313" key="13">
    <source>
        <dbReference type="EMBL" id="MBV2133603.1"/>
    </source>
</evidence>
<dbReference type="Pfam" id="PF26002">
    <property type="entry name" value="Beta-barrel_AprE"/>
    <property type="match status" value="1"/>
</dbReference>
<sequence length="444" mass="48451">MEAEMDKTLPAVGAEKALVVPVDDRPIRWIGYAILFVTFGLFGSWATLAQLDSAALAPGVVTVKGYRKTIQHLEGGIVKALHVRDGDMVKAGDVLIELDGTQALAEQEMVRSQLIAARALEARLLAERDDVAVLSFAATDAGDPRVVEAREGERQIFRARRNSRLGEIDVLEKRVVQLNEQIRGFTAVIAGKQEQAASYQDEVGDLSALLKEGFVDKQRLREQERSLSRLRSEIADLQSSIAQARLQIGETQLQILQLNKDFVAEVVNKLAEVRTQVFDLSERLAAVEDRARRTQIRAPESGMVLGMQVHTVGGVISPGTPLLDIVPASEDLIVEVQISPMDIDRVSVGKLADIRFSAFKSATTPVIEGQLTQVSADRLVNEQSGAAYYLGRVALTDKGRKDLGALLLVPGMPAEVLINTGERTLLNYLVQPATNAFARSLIED</sequence>
<evidence type="ECO:0000256" key="3">
    <source>
        <dbReference type="ARBA" id="ARBA00022448"/>
    </source>
</evidence>
<dbReference type="InterPro" id="IPR010129">
    <property type="entry name" value="T1SS_HlyD"/>
</dbReference>
<keyword evidence="4 9" id="KW-1003">Cell membrane</keyword>
<dbReference type="NCBIfam" id="TIGR01843">
    <property type="entry name" value="type_I_hlyD"/>
    <property type="match status" value="1"/>
</dbReference>
<organism evidence="13 14">
    <name type="scientific">Geopseudomonas aromaticivorans</name>
    <dbReference type="NCBI Taxonomy" id="2849492"/>
    <lineage>
        <taxon>Bacteria</taxon>
        <taxon>Pseudomonadati</taxon>
        <taxon>Pseudomonadota</taxon>
        <taxon>Gammaproteobacteria</taxon>
        <taxon>Pseudomonadales</taxon>
        <taxon>Pseudomonadaceae</taxon>
        <taxon>Geopseudomonas</taxon>
    </lineage>
</organism>
<evidence type="ECO:0000259" key="11">
    <source>
        <dbReference type="Pfam" id="PF25994"/>
    </source>
</evidence>
<gene>
    <name evidence="13" type="ORF">KRX52_12450</name>
</gene>
<reference evidence="13 14" key="1">
    <citation type="submission" date="2021-06" db="EMBL/GenBank/DDBJ databases">
        <title>Differences between aerobic and microaerobic xylene degrading microbial communities.</title>
        <authorList>
            <person name="Banerjee S."/>
            <person name="Tancsics A."/>
        </authorList>
    </citation>
    <scope>NUCLEOTIDE SEQUENCE [LARGE SCALE GENOMIC DNA]</scope>
    <source>
        <strain evidence="13 14">MAP12</strain>
    </source>
</reference>
<dbReference type="InterPro" id="IPR006144">
    <property type="entry name" value="Secretion_HlyD_CS"/>
</dbReference>
<dbReference type="InterPro" id="IPR058982">
    <property type="entry name" value="Beta-barrel_AprE"/>
</dbReference>
<evidence type="ECO:0000256" key="9">
    <source>
        <dbReference type="RuleBase" id="RU365093"/>
    </source>
</evidence>
<dbReference type="InterPro" id="IPR050739">
    <property type="entry name" value="MFP"/>
</dbReference>
<protein>
    <recommendedName>
        <fullName evidence="9">Membrane fusion protein (MFP) family protein</fullName>
    </recommendedName>
</protein>
<keyword evidence="14" id="KW-1185">Reference proteome</keyword>
<dbReference type="Proteomes" id="UP000813068">
    <property type="component" value="Unassembled WGS sequence"/>
</dbReference>
<evidence type="ECO:0000256" key="4">
    <source>
        <dbReference type="ARBA" id="ARBA00022475"/>
    </source>
</evidence>
<keyword evidence="5 9" id="KW-0997">Cell inner membrane</keyword>
<proteinExistence type="inferred from homology"/>
<keyword evidence="3 9" id="KW-0813">Transport</keyword>
<dbReference type="Pfam" id="PF25994">
    <property type="entry name" value="HH_AprE"/>
    <property type="match status" value="1"/>
</dbReference>